<evidence type="ECO:0000313" key="1">
    <source>
        <dbReference type="EMBL" id="CAK0873891.1"/>
    </source>
</evidence>
<proteinExistence type="predicted"/>
<organism evidence="1 2">
    <name type="scientific">Prorocentrum cordatum</name>
    <dbReference type="NCBI Taxonomy" id="2364126"/>
    <lineage>
        <taxon>Eukaryota</taxon>
        <taxon>Sar</taxon>
        <taxon>Alveolata</taxon>
        <taxon>Dinophyceae</taxon>
        <taxon>Prorocentrales</taxon>
        <taxon>Prorocentraceae</taxon>
        <taxon>Prorocentrum</taxon>
    </lineage>
</organism>
<evidence type="ECO:0000313" key="2">
    <source>
        <dbReference type="Proteomes" id="UP001189429"/>
    </source>
</evidence>
<keyword evidence="2" id="KW-1185">Reference proteome</keyword>
<gene>
    <name evidence="1" type="ORF">PCOR1329_LOCUS58961</name>
</gene>
<name>A0ABN9VKX1_9DINO</name>
<comment type="caution">
    <text evidence="1">The sequence shown here is derived from an EMBL/GenBank/DDBJ whole genome shotgun (WGS) entry which is preliminary data.</text>
</comment>
<sequence>MSGDAACRLYRERCQHVGQWRPSSRSRCRRSPRLAPLPVGLPLGGVANFFEEGTRFRRSTRICWAGSGTPLGSRASRPPSKVSACAVCSSAAAAAAAAAATPALPATGDQPKWHLISAVAALMMTMAAVTACGARGGGSSDVLPAMSAISGGRRASPEFR</sequence>
<dbReference type="Proteomes" id="UP001189429">
    <property type="component" value="Unassembled WGS sequence"/>
</dbReference>
<dbReference type="EMBL" id="CAUYUJ010017333">
    <property type="protein sequence ID" value="CAK0873891.1"/>
    <property type="molecule type" value="Genomic_DNA"/>
</dbReference>
<protein>
    <submittedName>
        <fullName evidence="1">Uncharacterized protein</fullName>
    </submittedName>
</protein>
<reference evidence="1" key="1">
    <citation type="submission" date="2023-10" db="EMBL/GenBank/DDBJ databases">
        <authorList>
            <person name="Chen Y."/>
            <person name="Shah S."/>
            <person name="Dougan E. K."/>
            <person name="Thang M."/>
            <person name="Chan C."/>
        </authorList>
    </citation>
    <scope>NUCLEOTIDE SEQUENCE [LARGE SCALE GENOMIC DNA]</scope>
</reference>
<accession>A0ABN9VKX1</accession>